<dbReference type="Proteomes" id="UP001154282">
    <property type="component" value="Unassembled WGS sequence"/>
</dbReference>
<accession>A0AAV0RCS7</accession>
<protein>
    <submittedName>
        <fullName evidence="2">Uncharacterized protein</fullName>
    </submittedName>
</protein>
<keyword evidence="1" id="KW-0812">Transmembrane</keyword>
<keyword evidence="1" id="KW-1133">Transmembrane helix</keyword>
<dbReference type="EMBL" id="CAMGYJ010000010">
    <property type="protein sequence ID" value="CAI0555140.1"/>
    <property type="molecule type" value="Genomic_DNA"/>
</dbReference>
<reference evidence="2" key="1">
    <citation type="submission" date="2022-08" db="EMBL/GenBank/DDBJ databases">
        <authorList>
            <person name="Gutierrez-Valencia J."/>
        </authorList>
    </citation>
    <scope>NUCLEOTIDE SEQUENCE</scope>
</reference>
<keyword evidence="3" id="KW-1185">Reference proteome</keyword>
<comment type="caution">
    <text evidence="2">The sequence shown here is derived from an EMBL/GenBank/DDBJ whole genome shotgun (WGS) entry which is preliminary data.</text>
</comment>
<organism evidence="2 3">
    <name type="scientific">Linum tenue</name>
    <dbReference type="NCBI Taxonomy" id="586396"/>
    <lineage>
        <taxon>Eukaryota</taxon>
        <taxon>Viridiplantae</taxon>
        <taxon>Streptophyta</taxon>
        <taxon>Embryophyta</taxon>
        <taxon>Tracheophyta</taxon>
        <taxon>Spermatophyta</taxon>
        <taxon>Magnoliopsida</taxon>
        <taxon>eudicotyledons</taxon>
        <taxon>Gunneridae</taxon>
        <taxon>Pentapetalae</taxon>
        <taxon>rosids</taxon>
        <taxon>fabids</taxon>
        <taxon>Malpighiales</taxon>
        <taxon>Linaceae</taxon>
        <taxon>Linum</taxon>
    </lineage>
</organism>
<gene>
    <name evidence="2" type="ORF">LITE_LOCUS47473</name>
</gene>
<name>A0AAV0RCS7_9ROSI</name>
<sequence length="94" mass="10561">MMFGHTGTQIGLSSATLSNSGHRGAGSSSPLVFKMWRKWLARLQVIRAMPSGSSSMMTVCLCFFTMLWTHRTLMSIPVWKSMGRRLFENVEGFL</sequence>
<dbReference type="AlphaFoldDB" id="A0AAV0RCS7"/>
<evidence type="ECO:0000313" key="2">
    <source>
        <dbReference type="EMBL" id="CAI0555140.1"/>
    </source>
</evidence>
<feature type="transmembrane region" description="Helical" evidence="1">
    <location>
        <begin position="45"/>
        <end position="68"/>
    </location>
</feature>
<evidence type="ECO:0000313" key="3">
    <source>
        <dbReference type="Proteomes" id="UP001154282"/>
    </source>
</evidence>
<proteinExistence type="predicted"/>
<evidence type="ECO:0000256" key="1">
    <source>
        <dbReference type="SAM" id="Phobius"/>
    </source>
</evidence>
<keyword evidence="1" id="KW-0472">Membrane</keyword>